<dbReference type="EMBL" id="JAIWYP010000005">
    <property type="protein sequence ID" value="KAH3822038.1"/>
    <property type="molecule type" value="Genomic_DNA"/>
</dbReference>
<sequence>MIVSVILLANANKVCEYNGNTYNVGDNFMDAEGCNTCFCGENGAVGCTMKYCPPPN</sequence>
<dbReference type="GO" id="GO:0030414">
    <property type="term" value="F:peptidase inhibitor activity"/>
    <property type="evidence" value="ECO:0007669"/>
    <property type="project" value="InterPro"/>
</dbReference>
<proteinExistence type="predicted"/>
<dbReference type="InterPro" id="IPR008037">
    <property type="entry name" value="Pacifastin_dom"/>
</dbReference>
<keyword evidence="3" id="KW-1185">Reference proteome</keyword>
<comment type="caution">
    <text evidence="2">The sequence shown here is derived from an EMBL/GenBank/DDBJ whole genome shotgun (WGS) entry which is preliminary data.</text>
</comment>
<evidence type="ECO:0000313" key="2">
    <source>
        <dbReference type="EMBL" id="KAH3822038.1"/>
    </source>
</evidence>
<organism evidence="2 3">
    <name type="scientific">Dreissena polymorpha</name>
    <name type="common">Zebra mussel</name>
    <name type="synonym">Mytilus polymorpha</name>
    <dbReference type="NCBI Taxonomy" id="45954"/>
    <lineage>
        <taxon>Eukaryota</taxon>
        <taxon>Metazoa</taxon>
        <taxon>Spiralia</taxon>
        <taxon>Lophotrochozoa</taxon>
        <taxon>Mollusca</taxon>
        <taxon>Bivalvia</taxon>
        <taxon>Autobranchia</taxon>
        <taxon>Heteroconchia</taxon>
        <taxon>Euheterodonta</taxon>
        <taxon>Imparidentia</taxon>
        <taxon>Neoheterodontei</taxon>
        <taxon>Myida</taxon>
        <taxon>Dreissenoidea</taxon>
        <taxon>Dreissenidae</taxon>
        <taxon>Dreissena</taxon>
    </lineage>
</organism>
<evidence type="ECO:0000259" key="1">
    <source>
        <dbReference type="Pfam" id="PF05375"/>
    </source>
</evidence>
<dbReference type="Pfam" id="PF05375">
    <property type="entry name" value="Pacifastin_I"/>
    <property type="match status" value="1"/>
</dbReference>
<accession>A0A9D4GSA9</accession>
<evidence type="ECO:0000313" key="3">
    <source>
        <dbReference type="Proteomes" id="UP000828390"/>
    </source>
</evidence>
<reference evidence="2" key="1">
    <citation type="journal article" date="2019" name="bioRxiv">
        <title>The Genome of the Zebra Mussel, Dreissena polymorpha: A Resource for Invasive Species Research.</title>
        <authorList>
            <person name="McCartney M.A."/>
            <person name="Auch B."/>
            <person name="Kono T."/>
            <person name="Mallez S."/>
            <person name="Zhang Y."/>
            <person name="Obille A."/>
            <person name="Becker A."/>
            <person name="Abrahante J.E."/>
            <person name="Garbe J."/>
            <person name="Badalamenti J.P."/>
            <person name="Herman A."/>
            <person name="Mangelson H."/>
            <person name="Liachko I."/>
            <person name="Sullivan S."/>
            <person name="Sone E.D."/>
            <person name="Koren S."/>
            <person name="Silverstein K.A.T."/>
            <person name="Beckman K.B."/>
            <person name="Gohl D.M."/>
        </authorList>
    </citation>
    <scope>NUCLEOTIDE SEQUENCE</scope>
    <source>
        <strain evidence="2">Duluth1</strain>
        <tissue evidence="2">Whole animal</tissue>
    </source>
</reference>
<dbReference type="Proteomes" id="UP000828390">
    <property type="component" value="Unassembled WGS sequence"/>
</dbReference>
<gene>
    <name evidence="2" type="ORF">DPMN_123807</name>
</gene>
<name>A0A9D4GSA9_DREPO</name>
<dbReference type="SUPFAM" id="SSF57603">
    <property type="entry name" value="FnI-like domain"/>
    <property type="match status" value="1"/>
</dbReference>
<protein>
    <recommendedName>
        <fullName evidence="1">Pacifastin domain-containing protein</fullName>
    </recommendedName>
</protein>
<dbReference type="Gene3D" id="6.20.200.20">
    <property type="match status" value="1"/>
</dbReference>
<feature type="domain" description="Pacifastin" evidence="1">
    <location>
        <begin position="25"/>
        <end position="54"/>
    </location>
</feature>
<reference evidence="2" key="2">
    <citation type="submission" date="2020-11" db="EMBL/GenBank/DDBJ databases">
        <authorList>
            <person name="McCartney M.A."/>
            <person name="Auch B."/>
            <person name="Kono T."/>
            <person name="Mallez S."/>
            <person name="Becker A."/>
            <person name="Gohl D.M."/>
            <person name="Silverstein K.A.T."/>
            <person name="Koren S."/>
            <person name="Bechman K.B."/>
            <person name="Herman A."/>
            <person name="Abrahante J.E."/>
            <person name="Garbe J."/>
        </authorList>
    </citation>
    <scope>NUCLEOTIDE SEQUENCE</scope>
    <source>
        <strain evidence="2">Duluth1</strain>
        <tissue evidence="2">Whole animal</tissue>
    </source>
</reference>
<dbReference type="AlphaFoldDB" id="A0A9D4GSA9"/>